<dbReference type="CDD" id="cd06532">
    <property type="entry name" value="Glyco_transf_25"/>
    <property type="match status" value="1"/>
</dbReference>
<evidence type="ECO:0000259" key="1">
    <source>
        <dbReference type="Pfam" id="PF01755"/>
    </source>
</evidence>
<sequence>MIWPFTHACVINLDSRKDRWARIQAHLHGLGLQAERFSAVSMHRLDDDLPSPQLREFLLRVDGDSDRFEHKLRATWACMRSHLAVISMAKARGWPQVLVLEDDCEFESYAPAVLRRVPAQLLSRDWTMLYLGGTLKKGGQARKVSANLVAVSRVRLAHAYVVKAELYDRILQEAPLSGLPLDWYYSENLLPTTRAFLVRPLLARQSLMVMSDIEQVVRKPKLKTRQLLGRLAARLRYGLLG</sequence>
<dbReference type="PATRIC" id="fig|1042209.11.peg.1795"/>
<name>A0A010RSR5_PSEFL</name>
<dbReference type="Proteomes" id="UP000022611">
    <property type="component" value="Unassembled WGS sequence"/>
</dbReference>
<comment type="caution">
    <text evidence="2">The sequence shown here is derived from an EMBL/GenBank/DDBJ whole genome shotgun (WGS) entry which is preliminary data.</text>
</comment>
<reference evidence="2 3" key="1">
    <citation type="journal article" date="2011" name="J. Bacteriol.">
        <title>Draft genome sequence of the polycyclic aromatic hydrocarbon-degrading, genetically engineered bioluminescent bioreporter Pseudomonas fluorescens HK44.</title>
        <authorList>
            <person name="Chauhan A."/>
            <person name="Layton A.C."/>
            <person name="Williams D.E."/>
            <person name="Smartt A.E."/>
            <person name="Ripp S."/>
            <person name="Karpinets T.V."/>
            <person name="Brown S.D."/>
            <person name="Sayler G.S."/>
        </authorList>
    </citation>
    <scope>NUCLEOTIDE SEQUENCE [LARGE SCALE GENOMIC DNA]</scope>
    <source>
        <strain evidence="2 3">HK44</strain>
    </source>
</reference>
<organism evidence="2 3">
    <name type="scientific">Pseudomonas fluorescens HK44</name>
    <dbReference type="NCBI Taxonomy" id="1042209"/>
    <lineage>
        <taxon>Bacteria</taxon>
        <taxon>Pseudomonadati</taxon>
        <taxon>Pseudomonadota</taxon>
        <taxon>Gammaproteobacteria</taxon>
        <taxon>Pseudomonadales</taxon>
        <taxon>Pseudomonadaceae</taxon>
        <taxon>Pseudomonas</taxon>
    </lineage>
</organism>
<dbReference type="HOGENOM" id="CLU_1110419_0_0_6"/>
<dbReference type="OrthoDB" id="6893217at2"/>
<dbReference type="InterPro" id="IPR002654">
    <property type="entry name" value="Glyco_trans_25"/>
</dbReference>
<feature type="domain" description="Glycosyl transferase family 25" evidence="1">
    <location>
        <begin position="7"/>
        <end position="122"/>
    </location>
</feature>
<evidence type="ECO:0000313" key="2">
    <source>
        <dbReference type="EMBL" id="EXF95356.1"/>
    </source>
</evidence>
<protein>
    <recommendedName>
        <fullName evidence="1">Glycosyl transferase family 25 domain-containing protein</fullName>
    </recommendedName>
</protein>
<accession>A0A010RSR5</accession>
<dbReference type="RefSeq" id="WP_019691466.1">
    <property type="nucleotide sequence ID" value="NZ_AFOY02000008.1"/>
</dbReference>
<gene>
    <name evidence="2" type="ORF">HK44_026160</name>
</gene>
<dbReference type="EMBL" id="AFOY02000008">
    <property type="protein sequence ID" value="EXF95356.1"/>
    <property type="molecule type" value="Genomic_DNA"/>
</dbReference>
<dbReference type="AlphaFoldDB" id="A0A010RSR5"/>
<dbReference type="eggNOG" id="COG3306">
    <property type="taxonomic scope" value="Bacteria"/>
</dbReference>
<dbReference type="Pfam" id="PF01755">
    <property type="entry name" value="Glyco_transf_25"/>
    <property type="match status" value="1"/>
</dbReference>
<evidence type="ECO:0000313" key="3">
    <source>
        <dbReference type="Proteomes" id="UP000022611"/>
    </source>
</evidence>
<proteinExistence type="predicted"/>